<dbReference type="RefSeq" id="WP_019738156.1">
    <property type="nucleotide sequence ID" value="NZ_LFOE01000027.1"/>
</dbReference>
<dbReference type="PATRIC" id="fig|354243.3.peg.3376"/>
<gene>
    <name evidence="1" type="ORF">ACT18_16325</name>
</gene>
<dbReference type="EMBL" id="LFOE01000027">
    <property type="protein sequence ID" value="OBY30652.1"/>
    <property type="molecule type" value="Genomic_DNA"/>
</dbReference>
<dbReference type="AlphaFoldDB" id="A0A1B8SD73"/>
<sequence>MRVEEPAHQAHLLEAAQRRPVETIKALNFRLIFFAEAVLNAAQAWDAAMRADEELQSRCVSNYSKVPFQMFNRIPRPKT</sequence>
<reference evidence="1 2" key="1">
    <citation type="submission" date="2015-06" db="EMBL/GenBank/DDBJ databases">
        <title>Genome sequence of Mycobacterium kumamotonense strain Roo.</title>
        <authorList>
            <person name="Greninger A.L."/>
            <person name="Cunningham G."/>
            <person name="Miller S."/>
        </authorList>
    </citation>
    <scope>NUCLEOTIDE SEQUENCE [LARGE SCALE GENOMIC DNA]</scope>
    <source>
        <strain evidence="1 2">Roo</strain>
    </source>
</reference>
<evidence type="ECO:0000313" key="2">
    <source>
        <dbReference type="Proteomes" id="UP000092668"/>
    </source>
</evidence>
<name>A0A1B8SD73_9MYCO</name>
<accession>A0A1B8SD73</accession>
<organism evidence="1 2">
    <name type="scientific">Mycolicibacter kumamotonensis</name>
    <dbReference type="NCBI Taxonomy" id="354243"/>
    <lineage>
        <taxon>Bacteria</taxon>
        <taxon>Bacillati</taxon>
        <taxon>Actinomycetota</taxon>
        <taxon>Actinomycetes</taxon>
        <taxon>Mycobacteriales</taxon>
        <taxon>Mycobacteriaceae</taxon>
        <taxon>Mycolicibacter</taxon>
    </lineage>
</organism>
<keyword evidence="2" id="KW-1185">Reference proteome</keyword>
<dbReference type="OrthoDB" id="10001866at2"/>
<evidence type="ECO:0000313" key="1">
    <source>
        <dbReference type="EMBL" id="OBY30652.1"/>
    </source>
</evidence>
<protein>
    <submittedName>
        <fullName evidence="1">Uncharacterized protein</fullName>
    </submittedName>
</protein>
<comment type="caution">
    <text evidence="1">The sequence shown here is derived from an EMBL/GenBank/DDBJ whole genome shotgun (WGS) entry which is preliminary data.</text>
</comment>
<proteinExistence type="predicted"/>
<dbReference type="Proteomes" id="UP000092668">
    <property type="component" value="Unassembled WGS sequence"/>
</dbReference>